<keyword evidence="1" id="KW-1133">Transmembrane helix</keyword>
<name>A0A0A7GG74_GEOAI</name>
<accession>A0A0A7GG74</accession>
<dbReference type="KEGG" id="gac:GACE_2030"/>
<feature type="transmembrane region" description="Helical" evidence="1">
    <location>
        <begin position="177"/>
        <end position="197"/>
    </location>
</feature>
<proteinExistence type="predicted"/>
<protein>
    <recommendedName>
        <fullName evidence="2">DUF1648 domain-containing protein</fullName>
    </recommendedName>
</protein>
<dbReference type="STRING" id="565033.GACE_2030"/>
<feature type="transmembrane region" description="Helical" evidence="1">
    <location>
        <begin position="41"/>
        <end position="61"/>
    </location>
</feature>
<feature type="transmembrane region" description="Helical" evidence="1">
    <location>
        <begin position="143"/>
        <end position="165"/>
    </location>
</feature>
<gene>
    <name evidence="3" type="ORF">GACE_2030</name>
</gene>
<dbReference type="EMBL" id="CP009552">
    <property type="protein sequence ID" value="AIY91054.1"/>
    <property type="molecule type" value="Genomic_DNA"/>
</dbReference>
<evidence type="ECO:0000256" key="1">
    <source>
        <dbReference type="SAM" id="Phobius"/>
    </source>
</evidence>
<evidence type="ECO:0000259" key="2">
    <source>
        <dbReference type="Pfam" id="PF07853"/>
    </source>
</evidence>
<dbReference type="eggNOG" id="arCOG04484">
    <property type="taxonomic scope" value="Archaea"/>
</dbReference>
<evidence type="ECO:0000313" key="4">
    <source>
        <dbReference type="Proteomes" id="UP000030624"/>
    </source>
</evidence>
<dbReference type="AlphaFoldDB" id="A0A0A7GG74"/>
<feature type="domain" description="DUF1648" evidence="2">
    <location>
        <begin position="50"/>
        <end position="92"/>
    </location>
</feature>
<sequence length="210" mass="23933">MEPYKTAVISAQFFNIKFIRINRVMISKKIHPEPLSRRGRFFAGLILLGFAGIWILAIYAYQTLPDTIPTHFNFGGKPDSYGDKSTWLILPAAFSIAPLMFLLIAKYRFTIINNHPYLINLPAFFMIMDRIPVEKRAWWVNKYFEVLLGLGAVMTFYFFAIEYGIYAGTVAGAMPEWFLPVTLGAIPVLILGFMAFLKKLSAEIAEETKI</sequence>
<reference evidence="3 4" key="1">
    <citation type="journal article" date="2015" name="Appl. Environ. Microbiol.">
        <title>The Geoglobus acetivorans genome: Fe(III) reduction, acetate utilization, autotrophic growth, and degradation of aromatic compounds in a hyperthermophilic archaeon.</title>
        <authorList>
            <person name="Mardanov A.V."/>
            <person name="Slododkina G.B."/>
            <person name="Slobodkin A.I."/>
            <person name="Beletsky A.V."/>
            <person name="Gavrilov S.N."/>
            <person name="Kublanov I.V."/>
            <person name="Bonch-Osmolovskaya E.A."/>
            <person name="Skryabin K.G."/>
            <person name="Ravin N.V."/>
        </authorList>
    </citation>
    <scope>NUCLEOTIDE SEQUENCE [LARGE SCALE GENOMIC DNA]</scope>
    <source>
        <strain evidence="3 4">SBH6</strain>
    </source>
</reference>
<keyword evidence="1" id="KW-0812">Transmembrane</keyword>
<dbReference type="InterPro" id="IPR012867">
    <property type="entry name" value="DUF1648"/>
</dbReference>
<dbReference type="Proteomes" id="UP000030624">
    <property type="component" value="Chromosome"/>
</dbReference>
<organism evidence="3 4">
    <name type="scientific">Geoglobus acetivorans</name>
    <dbReference type="NCBI Taxonomy" id="565033"/>
    <lineage>
        <taxon>Archaea</taxon>
        <taxon>Methanobacteriati</taxon>
        <taxon>Methanobacteriota</taxon>
        <taxon>Archaeoglobi</taxon>
        <taxon>Archaeoglobales</taxon>
        <taxon>Archaeoglobaceae</taxon>
        <taxon>Geoglobus</taxon>
    </lineage>
</organism>
<evidence type="ECO:0000313" key="3">
    <source>
        <dbReference type="EMBL" id="AIY91054.1"/>
    </source>
</evidence>
<feature type="transmembrane region" description="Helical" evidence="1">
    <location>
        <begin position="87"/>
        <end position="105"/>
    </location>
</feature>
<dbReference type="HOGENOM" id="CLU_1431577_0_0_2"/>
<dbReference type="Pfam" id="PF07853">
    <property type="entry name" value="DUF1648"/>
    <property type="match status" value="1"/>
</dbReference>
<keyword evidence="1" id="KW-0472">Membrane</keyword>